<feature type="transmembrane region" description="Helical" evidence="9">
    <location>
        <begin position="186"/>
        <end position="207"/>
    </location>
</feature>
<feature type="transmembrane region" description="Helical" evidence="9">
    <location>
        <begin position="250"/>
        <end position="272"/>
    </location>
</feature>
<dbReference type="InterPro" id="IPR052157">
    <property type="entry name" value="BCAA_transport_permease"/>
</dbReference>
<accession>A0ABU0YUY1</accession>
<keyword evidence="4 9" id="KW-0812">Transmembrane</keyword>
<gene>
    <name evidence="10" type="ORF">Q8A70_22375</name>
</gene>
<dbReference type="Proteomes" id="UP001230156">
    <property type="component" value="Unassembled WGS sequence"/>
</dbReference>
<feature type="transmembrane region" description="Helical" evidence="9">
    <location>
        <begin position="60"/>
        <end position="79"/>
    </location>
</feature>
<evidence type="ECO:0000256" key="8">
    <source>
        <dbReference type="ARBA" id="ARBA00037998"/>
    </source>
</evidence>
<keyword evidence="11" id="KW-1185">Reference proteome</keyword>
<keyword evidence="3" id="KW-1003">Cell membrane</keyword>
<evidence type="ECO:0000256" key="7">
    <source>
        <dbReference type="ARBA" id="ARBA00023136"/>
    </source>
</evidence>
<dbReference type="RefSeq" id="WP_379959751.1">
    <property type="nucleotide sequence ID" value="NZ_JAUYVI010000007.1"/>
</dbReference>
<evidence type="ECO:0000256" key="2">
    <source>
        <dbReference type="ARBA" id="ARBA00022448"/>
    </source>
</evidence>
<dbReference type="Pfam" id="PF02653">
    <property type="entry name" value="BPD_transp_2"/>
    <property type="match status" value="1"/>
</dbReference>
<keyword evidence="5" id="KW-0029">Amino-acid transport</keyword>
<organism evidence="10 11">
    <name type="scientific">Dongia sedimenti</name>
    <dbReference type="NCBI Taxonomy" id="3064282"/>
    <lineage>
        <taxon>Bacteria</taxon>
        <taxon>Pseudomonadati</taxon>
        <taxon>Pseudomonadota</taxon>
        <taxon>Alphaproteobacteria</taxon>
        <taxon>Rhodospirillales</taxon>
        <taxon>Dongiaceae</taxon>
        <taxon>Dongia</taxon>
    </lineage>
</organism>
<reference evidence="11" key="1">
    <citation type="submission" date="2023-08" db="EMBL/GenBank/DDBJ databases">
        <title>Rhodospirillaceae gen. nov., a novel taxon isolated from the Yangtze River Yuezi River estuary sludge.</title>
        <authorList>
            <person name="Ruan L."/>
        </authorList>
    </citation>
    <scope>NUCLEOTIDE SEQUENCE [LARGE SCALE GENOMIC DNA]</scope>
    <source>
        <strain evidence="11">R-7</strain>
    </source>
</reference>
<keyword evidence="6 9" id="KW-1133">Transmembrane helix</keyword>
<feature type="transmembrane region" description="Helical" evidence="9">
    <location>
        <begin position="91"/>
        <end position="114"/>
    </location>
</feature>
<comment type="similarity">
    <text evidence="8">Belongs to the binding-protein-dependent transport system permease family. LivHM subfamily.</text>
</comment>
<sequence length="287" mass="29555">MDQTIVLLIAIANNIALLTLISLGLAIIFGMMRVINFAHGEFIMLGGYATVLSANHGINLWIAMLVVAPLTVGLIGFVVERLIIRPLYGQIITTMLATWGLSIFLIGAVTTIFGNTVLGVSAPLGNITIGVYSVSIYQLVLIAITAALVGACLFVLNRTRWGLIARGTVQNPTMASAIGIDPTRVYAMTFMAGAALSGLAGGLLAPLSGVIPQMGAAYIARAFVTVISGGSAMVIGTLSAAGILGPTVAILSYAATPVIGEAALLLLAIGLLRVLPRGISGLWQGGR</sequence>
<evidence type="ECO:0000256" key="6">
    <source>
        <dbReference type="ARBA" id="ARBA00022989"/>
    </source>
</evidence>
<comment type="caution">
    <text evidence="10">The sequence shown here is derived from an EMBL/GenBank/DDBJ whole genome shotgun (WGS) entry which is preliminary data.</text>
</comment>
<evidence type="ECO:0000256" key="1">
    <source>
        <dbReference type="ARBA" id="ARBA00004651"/>
    </source>
</evidence>
<name>A0ABU0YUY1_9PROT</name>
<feature type="transmembrane region" description="Helical" evidence="9">
    <location>
        <begin position="134"/>
        <end position="156"/>
    </location>
</feature>
<keyword evidence="2" id="KW-0813">Transport</keyword>
<evidence type="ECO:0000313" key="10">
    <source>
        <dbReference type="EMBL" id="MDQ7250453.1"/>
    </source>
</evidence>
<dbReference type="CDD" id="cd06582">
    <property type="entry name" value="TM_PBP1_LivH_like"/>
    <property type="match status" value="1"/>
</dbReference>
<evidence type="ECO:0000256" key="3">
    <source>
        <dbReference type="ARBA" id="ARBA00022475"/>
    </source>
</evidence>
<evidence type="ECO:0000313" key="11">
    <source>
        <dbReference type="Proteomes" id="UP001230156"/>
    </source>
</evidence>
<feature type="transmembrane region" description="Helical" evidence="9">
    <location>
        <begin position="219"/>
        <end position="244"/>
    </location>
</feature>
<evidence type="ECO:0000256" key="9">
    <source>
        <dbReference type="SAM" id="Phobius"/>
    </source>
</evidence>
<dbReference type="EMBL" id="JAUYVI010000007">
    <property type="protein sequence ID" value="MDQ7250453.1"/>
    <property type="molecule type" value="Genomic_DNA"/>
</dbReference>
<feature type="transmembrane region" description="Helical" evidence="9">
    <location>
        <begin position="6"/>
        <end position="29"/>
    </location>
</feature>
<dbReference type="InterPro" id="IPR001851">
    <property type="entry name" value="ABC_transp_permease"/>
</dbReference>
<proteinExistence type="inferred from homology"/>
<keyword evidence="7 9" id="KW-0472">Membrane</keyword>
<dbReference type="PANTHER" id="PTHR11795:SF447">
    <property type="entry name" value="ABC TRANSPORTER PERMEASE PROTEIN"/>
    <property type="match status" value="1"/>
</dbReference>
<comment type="subcellular location">
    <subcellularLocation>
        <location evidence="1">Cell membrane</location>
        <topology evidence="1">Multi-pass membrane protein</topology>
    </subcellularLocation>
</comment>
<protein>
    <submittedName>
        <fullName evidence="10">Branched-chain amino acid ABC transporter permease</fullName>
    </submittedName>
</protein>
<evidence type="ECO:0000256" key="5">
    <source>
        <dbReference type="ARBA" id="ARBA00022970"/>
    </source>
</evidence>
<evidence type="ECO:0000256" key="4">
    <source>
        <dbReference type="ARBA" id="ARBA00022692"/>
    </source>
</evidence>
<dbReference type="PANTHER" id="PTHR11795">
    <property type="entry name" value="BRANCHED-CHAIN AMINO ACID TRANSPORT SYSTEM PERMEASE PROTEIN LIVH"/>
    <property type="match status" value="1"/>
</dbReference>